<dbReference type="SUPFAM" id="SSF55681">
    <property type="entry name" value="Class II aaRS and biotin synthetases"/>
    <property type="match status" value="1"/>
</dbReference>
<dbReference type="PANTHER" id="PTHR12835">
    <property type="entry name" value="BIOTIN PROTEIN LIGASE"/>
    <property type="match status" value="1"/>
</dbReference>
<accession>A0AAE3EGJ5</accession>
<dbReference type="AlphaFoldDB" id="A0AAE3EGJ5"/>
<evidence type="ECO:0000313" key="4">
    <source>
        <dbReference type="EMBL" id="MCD1653418.1"/>
    </source>
</evidence>
<dbReference type="CDD" id="cd16442">
    <property type="entry name" value="BPL"/>
    <property type="match status" value="1"/>
</dbReference>
<dbReference type="PROSITE" id="PS51733">
    <property type="entry name" value="BPL_LPL_CATALYTIC"/>
    <property type="match status" value="1"/>
</dbReference>
<evidence type="ECO:0000259" key="3">
    <source>
        <dbReference type="PROSITE" id="PS51733"/>
    </source>
</evidence>
<dbReference type="PANTHER" id="PTHR12835:SF5">
    <property type="entry name" value="BIOTIN--PROTEIN LIGASE"/>
    <property type="match status" value="1"/>
</dbReference>
<feature type="region of interest" description="Disordered" evidence="2">
    <location>
        <begin position="257"/>
        <end position="276"/>
    </location>
</feature>
<name>A0AAE3EGJ5_9SPIR</name>
<reference evidence="4" key="1">
    <citation type="submission" date="2021-08" db="EMBL/GenBank/DDBJ databases">
        <title>Comparative analyses of Brucepasteria parasyntrophica and Teretinema zuelzerae.</title>
        <authorList>
            <person name="Song Y."/>
            <person name="Brune A."/>
        </authorList>
    </citation>
    <scope>NUCLEOTIDE SEQUENCE</scope>
    <source>
        <strain evidence="4">DSM 1903</strain>
    </source>
</reference>
<feature type="domain" description="BPL/LPL catalytic" evidence="3">
    <location>
        <begin position="21"/>
        <end position="211"/>
    </location>
</feature>
<organism evidence="4 5">
    <name type="scientific">Teretinema zuelzerae</name>
    <dbReference type="NCBI Taxonomy" id="156"/>
    <lineage>
        <taxon>Bacteria</taxon>
        <taxon>Pseudomonadati</taxon>
        <taxon>Spirochaetota</taxon>
        <taxon>Spirochaetia</taxon>
        <taxon>Spirochaetales</taxon>
        <taxon>Treponemataceae</taxon>
        <taxon>Teretinema</taxon>
    </lineage>
</organism>
<comment type="caution">
    <text evidence="4">The sequence shown here is derived from an EMBL/GenBank/DDBJ whole genome shotgun (WGS) entry which is preliminary data.</text>
</comment>
<dbReference type="GO" id="GO:0004077">
    <property type="term" value="F:biotin--[biotin carboxyl-carrier protein] ligase activity"/>
    <property type="evidence" value="ECO:0007669"/>
    <property type="project" value="InterPro"/>
</dbReference>
<gene>
    <name evidence="4" type="ORF">K7J14_01735</name>
</gene>
<sequence length="276" mass="30605">MTPSHESHAAAAYDRMEDSRAFGAPVYHIAETGSTMQDARFFSAQGAPDGTAVYADFQRSGRGRIEGRVWDGETGKDLLCTVMLKRQPPPGFTLRVGLAVSRVFERYLSGSCCTQIKWPNDVLADGKKLAGILCESDGEYLYIGTGFNIGRTSFSEELARKASSLALLLRDTGTGEAVRSPQTASFPQLPSIREVLETWLEELRLVLEDEEWNRGVTERLYRKNETLRFLNGDPERNEYIEGILVGIGPSGELLVRESGSEESTPPRRLFSGEIPY</sequence>
<keyword evidence="5" id="KW-1185">Reference proteome</keyword>
<dbReference type="Gene3D" id="3.30.930.10">
    <property type="entry name" value="Bira Bifunctional Protein, Domain 2"/>
    <property type="match status" value="1"/>
</dbReference>
<dbReference type="InterPro" id="IPR004408">
    <property type="entry name" value="Biotin_CoA_COase_ligase"/>
</dbReference>
<evidence type="ECO:0000256" key="1">
    <source>
        <dbReference type="ARBA" id="ARBA00022598"/>
    </source>
</evidence>
<keyword evidence="1 4" id="KW-0436">Ligase</keyword>
<dbReference type="InterPro" id="IPR045864">
    <property type="entry name" value="aa-tRNA-synth_II/BPL/LPL"/>
</dbReference>
<evidence type="ECO:0000313" key="5">
    <source>
        <dbReference type="Proteomes" id="UP001198163"/>
    </source>
</evidence>
<dbReference type="Proteomes" id="UP001198163">
    <property type="component" value="Unassembled WGS sequence"/>
</dbReference>
<dbReference type="EMBL" id="JAINWA010000001">
    <property type="protein sequence ID" value="MCD1653418.1"/>
    <property type="molecule type" value="Genomic_DNA"/>
</dbReference>
<dbReference type="RefSeq" id="WP_230752384.1">
    <property type="nucleotide sequence ID" value="NZ_JAINWA010000001.1"/>
</dbReference>
<dbReference type="Pfam" id="PF03099">
    <property type="entry name" value="BPL_LplA_LipB"/>
    <property type="match status" value="1"/>
</dbReference>
<dbReference type="GO" id="GO:0005737">
    <property type="term" value="C:cytoplasm"/>
    <property type="evidence" value="ECO:0007669"/>
    <property type="project" value="TreeGrafter"/>
</dbReference>
<evidence type="ECO:0000256" key="2">
    <source>
        <dbReference type="SAM" id="MobiDB-lite"/>
    </source>
</evidence>
<dbReference type="InterPro" id="IPR004143">
    <property type="entry name" value="BPL_LPL_catalytic"/>
</dbReference>
<proteinExistence type="predicted"/>
<protein>
    <submittedName>
        <fullName evidence="4">Biotin--[acetyl-CoA-carboxylase] ligase</fullName>
    </submittedName>
</protein>